<accession>A0ABW0AQY7</accession>
<dbReference type="Pfam" id="PF08751">
    <property type="entry name" value="TrwC"/>
    <property type="match status" value="1"/>
</dbReference>
<evidence type="ECO:0000313" key="4">
    <source>
        <dbReference type="Proteomes" id="UP001596160"/>
    </source>
</evidence>
<feature type="compositionally biased region" description="Basic and acidic residues" evidence="1">
    <location>
        <begin position="353"/>
        <end position="364"/>
    </location>
</feature>
<organism evidence="3 4">
    <name type="scientific">Streptomyces amakusaensis</name>
    <dbReference type="NCBI Taxonomy" id="67271"/>
    <lineage>
        <taxon>Bacteria</taxon>
        <taxon>Bacillati</taxon>
        <taxon>Actinomycetota</taxon>
        <taxon>Actinomycetes</taxon>
        <taxon>Kitasatosporales</taxon>
        <taxon>Streptomycetaceae</taxon>
        <taxon>Streptomyces</taxon>
    </lineage>
</organism>
<dbReference type="SUPFAM" id="SSF55464">
    <property type="entry name" value="Origin of replication-binding domain, RBD-like"/>
    <property type="match status" value="1"/>
</dbReference>
<feature type="compositionally biased region" description="Basic and acidic residues" evidence="1">
    <location>
        <begin position="453"/>
        <end position="469"/>
    </location>
</feature>
<feature type="compositionally biased region" description="Low complexity" evidence="1">
    <location>
        <begin position="342"/>
        <end position="352"/>
    </location>
</feature>
<keyword evidence="4" id="KW-1185">Reference proteome</keyword>
<comment type="caution">
    <text evidence="3">The sequence shown here is derived from an EMBL/GenBank/DDBJ whole genome shotgun (WGS) entry which is preliminary data.</text>
</comment>
<reference evidence="4" key="1">
    <citation type="journal article" date="2019" name="Int. J. Syst. Evol. Microbiol.">
        <title>The Global Catalogue of Microorganisms (GCM) 10K type strain sequencing project: providing services to taxonomists for standard genome sequencing and annotation.</title>
        <authorList>
            <consortium name="The Broad Institute Genomics Platform"/>
            <consortium name="The Broad Institute Genome Sequencing Center for Infectious Disease"/>
            <person name="Wu L."/>
            <person name="Ma J."/>
        </authorList>
    </citation>
    <scope>NUCLEOTIDE SEQUENCE [LARGE SCALE GENOMIC DNA]</scope>
    <source>
        <strain evidence="4">PCU 266</strain>
    </source>
</reference>
<dbReference type="InterPro" id="IPR014862">
    <property type="entry name" value="TrwC"/>
</dbReference>
<dbReference type="NCBIfam" id="NF041492">
    <property type="entry name" value="MobF"/>
    <property type="match status" value="1"/>
</dbReference>
<protein>
    <submittedName>
        <fullName evidence="3">MobF family relaxase</fullName>
    </submittedName>
</protein>
<evidence type="ECO:0000313" key="3">
    <source>
        <dbReference type="EMBL" id="MFC5155917.1"/>
    </source>
</evidence>
<proteinExistence type="predicted"/>
<evidence type="ECO:0000256" key="1">
    <source>
        <dbReference type="SAM" id="MobiDB-lite"/>
    </source>
</evidence>
<evidence type="ECO:0000259" key="2">
    <source>
        <dbReference type="Pfam" id="PF08751"/>
    </source>
</evidence>
<dbReference type="Proteomes" id="UP001596160">
    <property type="component" value="Unassembled WGS sequence"/>
</dbReference>
<dbReference type="RefSeq" id="WP_344484401.1">
    <property type="nucleotide sequence ID" value="NZ_BAAASB010000024.1"/>
</dbReference>
<feature type="domain" description="TrwC relaxase" evidence="2">
    <location>
        <begin position="19"/>
        <end position="179"/>
    </location>
</feature>
<sequence length="509" mass="56040">MAGGRGRGNPLILWQEACQPPGLVAASFLHWDNRDGFPLLHHHLLILNRAQRADGAWYVLDTRRLYQHAVAAGTLYTLAMTTEVCEELGLATVPREVTPGLRPVMEIAGVDAELIEWKSTRRQRIEDALGTITDEYVKKHGRLPDERARHGLGWWAAQDTRPDKKPPKPLRELLVWWRAFAILRFGQVMIAGLLERCRTAAAVIRARVRPLVDTALAAIDVAAVVHTVRRTFNRRHVLAEARRHLLETLRGRPFPPGLDDYIADQALARHSRRLTVPQPVRRTPAPDLITHTADFAGPDRWFIAGADGKPPRESTRYERAKVAGLALQNAIRAARIAPGAQDAAATASTAAHTGHDHHGDRAADPPHAVDQPGRDAVLAPAQRAAVHAHLQAAMPQEYAEGRTTDPETWTTSPERLAFLAKLAADAEARSRSLAEAAVGRRDVRYCCRAAETAGRDGDRSHHASCRDATGRPPPPQTCGPGEGAGEPTTLEYRRPAWPIRPRPASRRST</sequence>
<feature type="region of interest" description="Disordered" evidence="1">
    <location>
        <begin position="342"/>
        <end position="373"/>
    </location>
</feature>
<feature type="region of interest" description="Disordered" evidence="1">
    <location>
        <begin position="452"/>
        <end position="509"/>
    </location>
</feature>
<name>A0ABW0AQY7_9ACTN</name>
<gene>
    <name evidence="3" type="primary">mobF</name>
    <name evidence="3" type="ORF">ACFPRH_29815</name>
</gene>
<dbReference type="EMBL" id="JBHSKP010000027">
    <property type="protein sequence ID" value="MFC5155917.1"/>
    <property type="molecule type" value="Genomic_DNA"/>
</dbReference>